<dbReference type="WBParaSite" id="L893_g13640.t1">
    <property type="protein sequence ID" value="L893_g13640.t1"/>
    <property type="gene ID" value="L893_g13640"/>
</dbReference>
<protein>
    <submittedName>
        <fullName evidence="2">FTH domain-containing protein</fullName>
    </submittedName>
</protein>
<accession>A0A1I7Y7V7</accession>
<name>A0A1I7Y7V7_9BILA</name>
<dbReference type="Proteomes" id="UP000095287">
    <property type="component" value="Unplaced"/>
</dbReference>
<proteinExistence type="predicted"/>
<dbReference type="AlphaFoldDB" id="A0A1I7Y7V7"/>
<organism evidence="1 2">
    <name type="scientific">Steinernema glaseri</name>
    <dbReference type="NCBI Taxonomy" id="37863"/>
    <lineage>
        <taxon>Eukaryota</taxon>
        <taxon>Metazoa</taxon>
        <taxon>Ecdysozoa</taxon>
        <taxon>Nematoda</taxon>
        <taxon>Chromadorea</taxon>
        <taxon>Rhabditida</taxon>
        <taxon>Tylenchina</taxon>
        <taxon>Panagrolaimomorpha</taxon>
        <taxon>Strongyloidoidea</taxon>
        <taxon>Steinernematidae</taxon>
        <taxon>Steinernema</taxon>
    </lineage>
</organism>
<sequence length="302" mass="34596">MDAVPLNFIERVCVCLRDHYILRIITKLSSAWGVVSIATNDKIHTLVVYVDTITGKVYAAALPDCAGWDNDTPVPLESVDLAFITNFSVESVRTNYPSNWREISLKQLKRLACFIKPTREERPPGCFDSLISNDLNLTKEAEHTFRFRELLSLGLPVDSVDLTISDGLEDAVEKFFDQVGPLYHVIVNNKQATLTERTVDKIIEKFFPVHCSVLILKPRISREQLKRLILKCEMSKVHVVIYVRPEESTDSLDATKLFDFDKYYSQCKIEEGGVYTYRKDVKKTLKVHVVHYKGTMKWSWSG</sequence>
<reference evidence="2" key="1">
    <citation type="submission" date="2016-11" db="UniProtKB">
        <authorList>
            <consortium name="WormBaseParasite"/>
        </authorList>
    </citation>
    <scope>IDENTIFICATION</scope>
</reference>
<evidence type="ECO:0000313" key="2">
    <source>
        <dbReference type="WBParaSite" id="L893_g13640.t1"/>
    </source>
</evidence>
<evidence type="ECO:0000313" key="1">
    <source>
        <dbReference type="Proteomes" id="UP000095287"/>
    </source>
</evidence>
<keyword evidence="1" id="KW-1185">Reference proteome</keyword>